<dbReference type="Proteomes" id="UP000515317">
    <property type="component" value="Chromosome"/>
</dbReference>
<gene>
    <name evidence="1" type="ORF">IZ6_25180</name>
</gene>
<evidence type="ECO:0000313" key="2">
    <source>
        <dbReference type="Proteomes" id="UP000515317"/>
    </source>
</evidence>
<name>A0A6S6QKF8_9HYPH</name>
<dbReference type="AlphaFoldDB" id="A0A6S6QKF8"/>
<proteinExistence type="predicted"/>
<dbReference type="KEGG" id="tso:IZ6_25180"/>
<evidence type="ECO:0000313" key="1">
    <source>
        <dbReference type="EMBL" id="BCJ91783.1"/>
    </source>
</evidence>
<dbReference type="EMBL" id="AP023361">
    <property type="protein sequence ID" value="BCJ91783.1"/>
    <property type="molecule type" value="Genomic_DNA"/>
</dbReference>
<sequence length="176" mass="19634">MPHLGAVAANFRSIYKLDTGLEFSGTIHPAEEGSVPSYEFTSPRLLLRLPLDSSVPIGAIMLDGNGRRFLIADHGFGDVYRVHRLFQLTHQVPWARAASVVDLLTGLNRSNTFTSLGTVWCLMEPTGREFPDRQTNAREETRRVITSAALQLGDKFNNMIVKRIDELLGVKLVEIQ</sequence>
<reference evidence="1 2" key="1">
    <citation type="submission" date="2020-08" db="EMBL/GenBank/DDBJ databases">
        <title>Genome sequence of Rhizobiales bacterium strain IZ6.</title>
        <authorList>
            <person name="Nakai R."/>
            <person name="Naganuma T."/>
        </authorList>
    </citation>
    <scope>NUCLEOTIDE SEQUENCE [LARGE SCALE GENOMIC DNA]</scope>
    <source>
        <strain evidence="1 2">IZ6</strain>
    </source>
</reference>
<keyword evidence="2" id="KW-1185">Reference proteome</keyword>
<protein>
    <submittedName>
        <fullName evidence="1">Uncharacterized protein</fullName>
    </submittedName>
</protein>
<accession>A0A6S6QKF8</accession>
<dbReference type="RefSeq" id="WP_222875405.1">
    <property type="nucleotide sequence ID" value="NZ_AP023361.1"/>
</dbReference>
<organism evidence="1 2">
    <name type="scientific">Terrihabitans soli</name>
    <dbReference type="NCBI Taxonomy" id="708113"/>
    <lineage>
        <taxon>Bacteria</taxon>
        <taxon>Pseudomonadati</taxon>
        <taxon>Pseudomonadota</taxon>
        <taxon>Alphaproteobacteria</taxon>
        <taxon>Hyphomicrobiales</taxon>
        <taxon>Terrihabitans</taxon>
    </lineage>
</organism>